<dbReference type="RefSeq" id="WP_175588333.1">
    <property type="nucleotide sequence ID" value="NZ_JABWGN010000002.1"/>
</dbReference>
<name>A0A7Y6I387_9ACTN</name>
<gene>
    <name evidence="1" type="ORF">HTZ77_05640</name>
</gene>
<organism evidence="1 2">
    <name type="scientific">Nonomuraea montanisoli</name>
    <dbReference type="NCBI Taxonomy" id="2741721"/>
    <lineage>
        <taxon>Bacteria</taxon>
        <taxon>Bacillati</taxon>
        <taxon>Actinomycetota</taxon>
        <taxon>Actinomycetes</taxon>
        <taxon>Streptosporangiales</taxon>
        <taxon>Streptosporangiaceae</taxon>
        <taxon>Nonomuraea</taxon>
    </lineage>
</organism>
<sequence>MSSSVVARRLNDHVEIHHVDRPDVVLEVPRKDFADLIAAVMPLEAEVTESAA</sequence>
<proteinExistence type="predicted"/>
<protein>
    <submittedName>
        <fullName evidence="1">Uncharacterized protein</fullName>
    </submittedName>
</protein>
<dbReference type="Proteomes" id="UP000586042">
    <property type="component" value="Unassembled WGS sequence"/>
</dbReference>
<dbReference type="AlphaFoldDB" id="A0A7Y6I387"/>
<reference evidence="1 2" key="1">
    <citation type="submission" date="2020-06" db="EMBL/GenBank/DDBJ databases">
        <title>Nonomuraea sp. SMC257, a novel actinomycete isolated from soil.</title>
        <authorList>
            <person name="Chanama M."/>
        </authorList>
    </citation>
    <scope>NUCLEOTIDE SEQUENCE [LARGE SCALE GENOMIC DNA]</scope>
    <source>
        <strain evidence="1 2">SMC257</strain>
    </source>
</reference>
<keyword evidence="2" id="KW-1185">Reference proteome</keyword>
<evidence type="ECO:0000313" key="1">
    <source>
        <dbReference type="EMBL" id="NUW30900.1"/>
    </source>
</evidence>
<dbReference type="EMBL" id="JABWGN010000002">
    <property type="protein sequence ID" value="NUW30900.1"/>
    <property type="molecule type" value="Genomic_DNA"/>
</dbReference>
<accession>A0A7Y6I387</accession>
<evidence type="ECO:0000313" key="2">
    <source>
        <dbReference type="Proteomes" id="UP000586042"/>
    </source>
</evidence>
<comment type="caution">
    <text evidence="1">The sequence shown here is derived from an EMBL/GenBank/DDBJ whole genome shotgun (WGS) entry which is preliminary data.</text>
</comment>